<dbReference type="Gene3D" id="1.10.10.10">
    <property type="entry name" value="Winged helix-like DNA-binding domain superfamily/Winged helix DNA-binding domain"/>
    <property type="match status" value="1"/>
</dbReference>
<dbReference type="PROSITE" id="PS50995">
    <property type="entry name" value="HTH_MARR_2"/>
    <property type="match status" value="1"/>
</dbReference>
<dbReference type="PRINTS" id="PR00598">
    <property type="entry name" value="HTHMARR"/>
</dbReference>
<keyword evidence="2" id="KW-0238">DNA-binding</keyword>
<dbReference type="InterPro" id="IPR036390">
    <property type="entry name" value="WH_DNA-bd_sf"/>
</dbReference>
<dbReference type="RefSeq" id="WP_190887576.1">
    <property type="nucleotide sequence ID" value="NZ_JACWZY010000010.1"/>
</dbReference>
<dbReference type="GO" id="GO:0003700">
    <property type="term" value="F:DNA-binding transcription factor activity"/>
    <property type="evidence" value="ECO:0007669"/>
    <property type="project" value="InterPro"/>
</dbReference>
<proteinExistence type="predicted"/>
<gene>
    <name evidence="2" type="ORF">IC229_13800</name>
</gene>
<dbReference type="EMBL" id="JACWZY010000010">
    <property type="protein sequence ID" value="MBD2701719.1"/>
    <property type="molecule type" value="Genomic_DNA"/>
</dbReference>
<evidence type="ECO:0000259" key="1">
    <source>
        <dbReference type="PROSITE" id="PS50995"/>
    </source>
</evidence>
<dbReference type="PANTHER" id="PTHR33164">
    <property type="entry name" value="TRANSCRIPTIONAL REGULATOR, MARR FAMILY"/>
    <property type="match status" value="1"/>
</dbReference>
<comment type="caution">
    <text evidence="2">The sequence shown here is derived from an EMBL/GenBank/DDBJ whole genome shotgun (WGS) entry which is preliminary data.</text>
</comment>
<protein>
    <submittedName>
        <fullName evidence="2">Winged helix DNA-binding protein</fullName>
    </submittedName>
</protein>
<dbReference type="PANTHER" id="PTHR33164:SF43">
    <property type="entry name" value="HTH-TYPE TRANSCRIPTIONAL REPRESSOR YETL"/>
    <property type="match status" value="1"/>
</dbReference>
<accession>A0A926XVZ0</accession>
<dbReference type="GO" id="GO:0006950">
    <property type="term" value="P:response to stress"/>
    <property type="evidence" value="ECO:0007669"/>
    <property type="project" value="TreeGrafter"/>
</dbReference>
<evidence type="ECO:0000313" key="3">
    <source>
        <dbReference type="Proteomes" id="UP000598820"/>
    </source>
</evidence>
<dbReference type="InterPro" id="IPR000835">
    <property type="entry name" value="HTH_MarR-typ"/>
</dbReference>
<dbReference type="InterPro" id="IPR039422">
    <property type="entry name" value="MarR/SlyA-like"/>
</dbReference>
<dbReference type="Pfam" id="PF12802">
    <property type="entry name" value="MarR_2"/>
    <property type="match status" value="1"/>
</dbReference>
<dbReference type="SUPFAM" id="SSF46785">
    <property type="entry name" value="Winged helix' DNA-binding domain"/>
    <property type="match status" value="1"/>
</dbReference>
<sequence>MITDKETELRGKISERMGKLSIFTINHVGHLMGKKANRELIRSGFKLQIEQLPILFTVYFSGTDLPSQQEIANLIQKDKSGIQRSIRTLERDGYLRIVADEIDRRKNLIQLTPAGKMVVEKIIEEAEKIDKQVTDQLSAEELHTFMTTLRKISSLLGE</sequence>
<name>A0A926XVZ0_9BACT</name>
<evidence type="ECO:0000313" key="2">
    <source>
        <dbReference type="EMBL" id="MBD2701719.1"/>
    </source>
</evidence>
<organism evidence="2 3">
    <name type="scientific">Spirosoma profusum</name>
    <dbReference type="NCBI Taxonomy" id="2771354"/>
    <lineage>
        <taxon>Bacteria</taxon>
        <taxon>Pseudomonadati</taxon>
        <taxon>Bacteroidota</taxon>
        <taxon>Cytophagia</taxon>
        <taxon>Cytophagales</taxon>
        <taxon>Cytophagaceae</taxon>
        <taxon>Spirosoma</taxon>
    </lineage>
</organism>
<reference evidence="2" key="1">
    <citation type="submission" date="2020-09" db="EMBL/GenBank/DDBJ databases">
        <authorList>
            <person name="Kim M.K."/>
        </authorList>
    </citation>
    <scope>NUCLEOTIDE SEQUENCE</scope>
    <source>
        <strain evidence="2">BT702</strain>
    </source>
</reference>
<dbReference type="InterPro" id="IPR036388">
    <property type="entry name" value="WH-like_DNA-bd_sf"/>
</dbReference>
<dbReference type="AlphaFoldDB" id="A0A926XVZ0"/>
<keyword evidence="3" id="KW-1185">Reference proteome</keyword>
<feature type="domain" description="HTH marR-type" evidence="1">
    <location>
        <begin position="6"/>
        <end position="154"/>
    </location>
</feature>
<dbReference type="Proteomes" id="UP000598820">
    <property type="component" value="Unassembled WGS sequence"/>
</dbReference>
<dbReference type="GO" id="GO:0003677">
    <property type="term" value="F:DNA binding"/>
    <property type="evidence" value="ECO:0007669"/>
    <property type="project" value="UniProtKB-KW"/>
</dbReference>
<dbReference type="SMART" id="SM00347">
    <property type="entry name" value="HTH_MARR"/>
    <property type="match status" value="1"/>
</dbReference>